<accession>A0A0R1TY20</accession>
<dbReference type="SUPFAM" id="SSF53335">
    <property type="entry name" value="S-adenosyl-L-methionine-dependent methyltransferases"/>
    <property type="match status" value="1"/>
</dbReference>
<name>A0A0R1TY20_9LACO</name>
<dbReference type="RefSeq" id="WP_054650225.1">
    <property type="nucleotide sequence ID" value="NZ_AZFJ01000049.1"/>
</dbReference>
<dbReference type="OrthoDB" id="2287604at2"/>
<proteinExistence type="predicted"/>
<evidence type="ECO:0000256" key="1">
    <source>
        <dbReference type="SAM" id="MobiDB-lite"/>
    </source>
</evidence>
<gene>
    <name evidence="2" type="ORF">FC50_GL001430</name>
</gene>
<keyword evidence="3" id="KW-1185">Reference proteome</keyword>
<dbReference type="EMBL" id="AZFJ01000049">
    <property type="protein sequence ID" value="KRL86023.1"/>
    <property type="molecule type" value="Genomic_DNA"/>
</dbReference>
<evidence type="ECO:0000313" key="3">
    <source>
        <dbReference type="Proteomes" id="UP000051922"/>
    </source>
</evidence>
<dbReference type="STRING" id="1423783.FC50_GL001430"/>
<dbReference type="Gene3D" id="3.40.50.150">
    <property type="entry name" value="Vaccinia Virus protein VP39"/>
    <property type="match status" value="1"/>
</dbReference>
<dbReference type="PATRIC" id="fig|1423783.4.peg.1472"/>
<evidence type="ECO:0000313" key="2">
    <source>
        <dbReference type="EMBL" id="KRL86023.1"/>
    </source>
</evidence>
<protein>
    <submittedName>
        <fullName evidence="2">Uncharacterized protein</fullName>
    </submittedName>
</protein>
<organism evidence="2 3">
    <name type="scientific">Lacticaseibacillus pantheris DSM 15945 = JCM 12539 = NBRC 106106</name>
    <dbReference type="NCBI Taxonomy" id="1423783"/>
    <lineage>
        <taxon>Bacteria</taxon>
        <taxon>Bacillati</taxon>
        <taxon>Bacillota</taxon>
        <taxon>Bacilli</taxon>
        <taxon>Lactobacillales</taxon>
        <taxon>Lactobacillaceae</taxon>
        <taxon>Lacticaseibacillus</taxon>
    </lineage>
</organism>
<feature type="region of interest" description="Disordered" evidence="1">
    <location>
        <begin position="1"/>
        <end position="25"/>
    </location>
</feature>
<reference evidence="2 3" key="1">
    <citation type="journal article" date="2015" name="Genome Announc.">
        <title>Expanding the biotechnology potential of lactobacilli through comparative genomics of 213 strains and associated genera.</title>
        <authorList>
            <person name="Sun Z."/>
            <person name="Harris H.M."/>
            <person name="McCann A."/>
            <person name="Guo C."/>
            <person name="Argimon S."/>
            <person name="Zhang W."/>
            <person name="Yang X."/>
            <person name="Jeffery I.B."/>
            <person name="Cooney J.C."/>
            <person name="Kagawa T.F."/>
            <person name="Liu W."/>
            <person name="Song Y."/>
            <person name="Salvetti E."/>
            <person name="Wrobel A."/>
            <person name="Rasinkangas P."/>
            <person name="Parkhill J."/>
            <person name="Rea M.C."/>
            <person name="O'Sullivan O."/>
            <person name="Ritari J."/>
            <person name="Douillard F.P."/>
            <person name="Paul Ross R."/>
            <person name="Yang R."/>
            <person name="Briner A.E."/>
            <person name="Felis G.E."/>
            <person name="de Vos W.M."/>
            <person name="Barrangou R."/>
            <person name="Klaenhammer T.R."/>
            <person name="Caufield P.W."/>
            <person name="Cui Y."/>
            <person name="Zhang H."/>
            <person name="O'Toole P.W."/>
        </authorList>
    </citation>
    <scope>NUCLEOTIDE SEQUENCE [LARGE SCALE GENOMIC DNA]</scope>
    <source>
        <strain evidence="2 3">DSM 15945</strain>
    </source>
</reference>
<dbReference type="InterPro" id="IPR029063">
    <property type="entry name" value="SAM-dependent_MTases_sf"/>
</dbReference>
<dbReference type="AlphaFoldDB" id="A0A0R1TY20"/>
<sequence>MNQKHSKHQYPSMRNRVLPKNPLSGLPAPTKVESGIVAALPSLRNKRVAVINSGSSWLTEYAVNAGADSVIGVSQHRHQVDAARQHTASAQLRYRLLPANHWQLLGGAYDIMVARVTSNVELIGAAAATGVVDAKHGCVVIINDGLNVATIRRVLTDPLECGGRVWNNTQTTGNTLVFRPQR</sequence>
<dbReference type="Proteomes" id="UP000051922">
    <property type="component" value="Unassembled WGS sequence"/>
</dbReference>
<comment type="caution">
    <text evidence="2">The sequence shown here is derived from an EMBL/GenBank/DDBJ whole genome shotgun (WGS) entry which is preliminary data.</text>
</comment>